<proteinExistence type="predicted"/>
<gene>
    <name evidence="3" type="ORF">MNB_SUP05-SYMBIONT-4-308</name>
</gene>
<sequence length="227" mass="25851">MKQLALPVLLNAKMRLSNFVGDKNSQILTHINTLFVDGNSSVVVVSGDKSTGKTHLLQGCAFAAMDKQFNTIYIDIKEDLPKSFITDLSTADWVCIDNIDIANDIQQQELFDLYNQIKYTQTKLIVSAKNLPNELNILKDLKTRLSLAVNFTLERLTDEQKIVILQSKMADKNIRIDEKIYAYLFKHYSRDLSNLLDAINRLDEVSLQKKIKITVPLIKQVLDFDDA</sequence>
<protein>
    <submittedName>
        <fullName evidence="3">DnaA regulatory inactivator Hda (Homologous to DnaA)</fullName>
    </submittedName>
</protein>
<dbReference type="InterPro" id="IPR013317">
    <property type="entry name" value="DnaA_dom"/>
</dbReference>
<dbReference type="InterPro" id="IPR027417">
    <property type="entry name" value="P-loop_NTPase"/>
</dbReference>
<evidence type="ECO:0000259" key="1">
    <source>
        <dbReference type="Pfam" id="PF00308"/>
    </source>
</evidence>
<dbReference type="PANTHER" id="PTHR30050:SF5">
    <property type="entry name" value="DNAA REGULATORY INACTIVATOR HDA"/>
    <property type="match status" value="1"/>
</dbReference>
<dbReference type="NCBIfam" id="TIGR03420">
    <property type="entry name" value="DnaA_homol_Hda"/>
    <property type="match status" value="1"/>
</dbReference>
<evidence type="ECO:0000313" key="3">
    <source>
        <dbReference type="EMBL" id="SFV86687.1"/>
    </source>
</evidence>
<dbReference type="PANTHER" id="PTHR30050">
    <property type="entry name" value="CHROMOSOMAL REPLICATION INITIATOR PROTEIN DNAA"/>
    <property type="match status" value="1"/>
</dbReference>
<dbReference type="AlphaFoldDB" id="A0A1W1DYI6"/>
<accession>A0A1W1DYI6</accession>
<dbReference type="EMBL" id="FPHY01000097">
    <property type="protein sequence ID" value="SFV86687.1"/>
    <property type="molecule type" value="Genomic_DNA"/>
</dbReference>
<feature type="domain" description="Chromosomal replication initiator protein DnaA ATPAse" evidence="1">
    <location>
        <begin position="41"/>
        <end position="149"/>
    </location>
</feature>
<organism evidence="3">
    <name type="scientific">hydrothermal vent metagenome</name>
    <dbReference type="NCBI Taxonomy" id="652676"/>
    <lineage>
        <taxon>unclassified sequences</taxon>
        <taxon>metagenomes</taxon>
        <taxon>ecological metagenomes</taxon>
    </lineage>
</organism>
<reference evidence="3" key="1">
    <citation type="submission" date="2016-10" db="EMBL/GenBank/DDBJ databases">
        <authorList>
            <person name="de Groot N.N."/>
        </authorList>
    </citation>
    <scope>NUCLEOTIDE SEQUENCE</scope>
</reference>
<name>A0A1W1DYI6_9ZZZZ</name>
<feature type="domain" description="Hda lid" evidence="2">
    <location>
        <begin position="158"/>
        <end position="222"/>
    </location>
</feature>
<dbReference type="InterPro" id="IPR017788">
    <property type="entry name" value="Hda"/>
</dbReference>
<dbReference type="SUPFAM" id="SSF52540">
    <property type="entry name" value="P-loop containing nucleoside triphosphate hydrolases"/>
    <property type="match status" value="1"/>
</dbReference>
<dbReference type="GO" id="GO:0032297">
    <property type="term" value="P:negative regulation of DNA-templated DNA replication initiation"/>
    <property type="evidence" value="ECO:0007669"/>
    <property type="project" value="InterPro"/>
</dbReference>
<dbReference type="Gene3D" id="3.40.50.300">
    <property type="entry name" value="P-loop containing nucleotide triphosphate hydrolases"/>
    <property type="match status" value="1"/>
</dbReference>
<dbReference type="Gene3D" id="1.10.8.60">
    <property type="match status" value="1"/>
</dbReference>
<dbReference type="InterPro" id="IPR055199">
    <property type="entry name" value="Hda_lid"/>
</dbReference>
<dbReference type="Pfam" id="PF22688">
    <property type="entry name" value="Hda_lid"/>
    <property type="match status" value="1"/>
</dbReference>
<dbReference type="GO" id="GO:0006270">
    <property type="term" value="P:DNA replication initiation"/>
    <property type="evidence" value="ECO:0007669"/>
    <property type="project" value="TreeGrafter"/>
</dbReference>
<dbReference type="Pfam" id="PF00308">
    <property type="entry name" value="Bac_DnaA"/>
    <property type="match status" value="1"/>
</dbReference>
<evidence type="ECO:0000259" key="2">
    <source>
        <dbReference type="Pfam" id="PF22688"/>
    </source>
</evidence>